<sequence>MSFTILVFVFIIDLERLYALGEQIYKRQRPKNHEYVTLLVCGMQEVCFFEGEGARLKKMPSPRKQGKGR</sequence>
<dbReference type="EMBL" id="BAOU01000005">
    <property type="protein sequence ID" value="GAD04455.1"/>
    <property type="molecule type" value="Genomic_DNA"/>
</dbReference>
<dbReference type="Proteomes" id="UP000018031">
    <property type="component" value="Unassembled WGS sequence"/>
</dbReference>
<evidence type="ECO:0000313" key="1">
    <source>
        <dbReference type="EMBL" id="GAD04455.1"/>
    </source>
</evidence>
<organism evidence="1 2">
    <name type="scientific">Porphyromonas crevioricanis JCM 15906</name>
    <dbReference type="NCBI Taxonomy" id="1305617"/>
    <lineage>
        <taxon>Bacteria</taxon>
        <taxon>Pseudomonadati</taxon>
        <taxon>Bacteroidota</taxon>
        <taxon>Bacteroidia</taxon>
        <taxon>Bacteroidales</taxon>
        <taxon>Porphyromonadaceae</taxon>
        <taxon>Porphyromonas</taxon>
    </lineage>
</organism>
<reference evidence="2" key="1">
    <citation type="journal article" date="2013" name="Genome">
        <title>Draft Genome Sequences of Porphyromonas crevioricanis JCM 15906T and Porphyromonas cansulci JCM 13913T Isolated from a Canine Oral Cavity.</title>
        <authorList>
            <person name="Sakamoto M."/>
            <person name="Tanaka N."/>
            <person name="Shiwa Y."/>
            <person name="Yoshikawa H."/>
            <person name="Ohkuma M."/>
        </authorList>
    </citation>
    <scope>NUCLEOTIDE SEQUENCE [LARGE SCALE GENOMIC DNA]</scope>
    <source>
        <strain evidence="2">JCM 15906</strain>
    </source>
</reference>
<dbReference type="AlphaFoldDB" id="S4NB40"/>
<reference evidence="1 2" key="2">
    <citation type="journal article" date="2013" name="Genome Announc.">
        <title>Draft Genome Sequences of Porphyromonas crevioricanis JCM 15906T and Porphyromonas cansulci JCM 13913T Isolated from a Canine Oral Cavity.</title>
        <authorList>
            <person name="Sakamoto M."/>
            <person name="Tanaka N."/>
            <person name="Shiwa Y."/>
            <person name="Yoshikawa H."/>
            <person name="Ohkuma M."/>
        </authorList>
    </citation>
    <scope>NUCLEOTIDE SEQUENCE [LARGE SCALE GENOMIC DNA]</scope>
    <source>
        <strain evidence="1 2">JCM 15906</strain>
    </source>
</reference>
<gene>
    <name evidence="1" type="ORF">PORCRE_139</name>
</gene>
<accession>S4NB40</accession>
<name>S4NB40_9PORP</name>
<proteinExistence type="predicted"/>
<comment type="caution">
    <text evidence="1">The sequence shown here is derived from an EMBL/GenBank/DDBJ whole genome shotgun (WGS) entry which is preliminary data.</text>
</comment>
<evidence type="ECO:0000313" key="2">
    <source>
        <dbReference type="Proteomes" id="UP000018031"/>
    </source>
</evidence>
<protein>
    <submittedName>
        <fullName evidence="1">Uncharacterized protein</fullName>
    </submittedName>
</protein>